<dbReference type="EMBL" id="JAAALK010000080">
    <property type="protein sequence ID" value="KAG8094639.1"/>
    <property type="molecule type" value="Genomic_DNA"/>
</dbReference>
<sequence length="101" mass="10220">MEVAMGSGMGSRQGAMVRASLGDGTGSCLPTRGSDGSTSVTVEQQRGQTSVGAAWGGGGDWLAAGGGGGAARTAMGHLGLRWSSKAVARFRLRGLPRWRRA</sequence>
<protein>
    <submittedName>
        <fullName evidence="2">Uncharacterized protein</fullName>
    </submittedName>
</protein>
<accession>A0A8J5WU91</accession>
<evidence type="ECO:0000313" key="2">
    <source>
        <dbReference type="EMBL" id="KAG8094639.1"/>
    </source>
</evidence>
<gene>
    <name evidence="2" type="ORF">GUJ93_ZPchr0012g19315</name>
</gene>
<comment type="caution">
    <text evidence="2">The sequence shown here is derived from an EMBL/GenBank/DDBJ whole genome shotgun (WGS) entry which is preliminary data.</text>
</comment>
<dbReference type="AlphaFoldDB" id="A0A8J5WU91"/>
<dbReference type="Proteomes" id="UP000729402">
    <property type="component" value="Unassembled WGS sequence"/>
</dbReference>
<proteinExistence type="predicted"/>
<feature type="compositionally biased region" description="Polar residues" evidence="1">
    <location>
        <begin position="34"/>
        <end position="51"/>
    </location>
</feature>
<organism evidence="2 3">
    <name type="scientific">Zizania palustris</name>
    <name type="common">Northern wild rice</name>
    <dbReference type="NCBI Taxonomy" id="103762"/>
    <lineage>
        <taxon>Eukaryota</taxon>
        <taxon>Viridiplantae</taxon>
        <taxon>Streptophyta</taxon>
        <taxon>Embryophyta</taxon>
        <taxon>Tracheophyta</taxon>
        <taxon>Spermatophyta</taxon>
        <taxon>Magnoliopsida</taxon>
        <taxon>Liliopsida</taxon>
        <taxon>Poales</taxon>
        <taxon>Poaceae</taxon>
        <taxon>BOP clade</taxon>
        <taxon>Oryzoideae</taxon>
        <taxon>Oryzeae</taxon>
        <taxon>Zizaniinae</taxon>
        <taxon>Zizania</taxon>
    </lineage>
</organism>
<feature type="region of interest" description="Disordered" evidence="1">
    <location>
        <begin position="19"/>
        <end position="55"/>
    </location>
</feature>
<name>A0A8J5WU91_ZIZPA</name>
<evidence type="ECO:0000313" key="3">
    <source>
        <dbReference type="Proteomes" id="UP000729402"/>
    </source>
</evidence>
<evidence type="ECO:0000256" key="1">
    <source>
        <dbReference type="SAM" id="MobiDB-lite"/>
    </source>
</evidence>
<reference evidence="2" key="1">
    <citation type="journal article" date="2021" name="bioRxiv">
        <title>Whole Genome Assembly and Annotation of Northern Wild Rice, Zizania palustris L., Supports a Whole Genome Duplication in the Zizania Genus.</title>
        <authorList>
            <person name="Haas M."/>
            <person name="Kono T."/>
            <person name="Macchietto M."/>
            <person name="Millas R."/>
            <person name="McGilp L."/>
            <person name="Shao M."/>
            <person name="Duquette J."/>
            <person name="Hirsch C.N."/>
            <person name="Kimball J."/>
        </authorList>
    </citation>
    <scope>NUCLEOTIDE SEQUENCE</scope>
    <source>
        <tissue evidence="2">Fresh leaf tissue</tissue>
    </source>
</reference>
<keyword evidence="3" id="KW-1185">Reference proteome</keyword>
<reference evidence="2" key="2">
    <citation type="submission" date="2021-02" db="EMBL/GenBank/DDBJ databases">
        <authorList>
            <person name="Kimball J.A."/>
            <person name="Haas M.W."/>
            <person name="Macchietto M."/>
            <person name="Kono T."/>
            <person name="Duquette J."/>
            <person name="Shao M."/>
        </authorList>
    </citation>
    <scope>NUCLEOTIDE SEQUENCE</scope>
    <source>
        <tissue evidence="2">Fresh leaf tissue</tissue>
    </source>
</reference>